<organism evidence="1">
    <name type="scientific">Craspedostauros australis</name>
    <dbReference type="NCBI Taxonomy" id="1486917"/>
    <lineage>
        <taxon>Eukaryota</taxon>
        <taxon>Sar</taxon>
        <taxon>Stramenopiles</taxon>
        <taxon>Ochrophyta</taxon>
        <taxon>Bacillariophyta</taxon>
        <taxon>Bacillariophyceae</taxon>
        <taxon>Bacillariophycidae</taxon>
        <taxon>Naviculales</taxon>
        <taxon>Naviculaceae</taxon>
        <taxon>Craspedostauros</taxon>
    </lineage>
</organism>
<gene>
    <name evidence="1" type="ORF">CAUS1442_LOCUS8019</name>
</gene>
<dbReference type="EMBL" id="HBEF01012752">
    <property type="protein sequence ID" value="CAD8335891.1"/>
    <property type="molecule type" value="Transcribed_RNA"/>
</dbReference>
<name>A0A7R9WUN0_9STRA</name>
<protein>
    <submittedName>
        <fullName evidence="1">Uncharacterized protein</fullName>
    </submittedName>
</protein>
<proteinExistence type="predicted"/>
<evidence type="ECO:0000313" key="1">
    <source>
        <dbReference type="EMBL" id="CAD8335891.1"/>
    </source>
</evidence>
<reference evidence="1" key="1">
    <citation type="submission" date="2021-01" db="EMBL/GenBank/DDBJ databases">
        <authorList>
            <person name="Corre E."/>
            <person name="Pelletier E."/>
            <person name="Niang G."/>
            <person name="Scheremetjew M."/>
            <person name="Finn R."/>
            <person name="Kale V."/>
            <person name="Holt S."/>
            <person name="Cochrane G."/>
            <person name="Meng A."/>
            <person name="Brown T."/>
            <person name="Cohen L."/>
        </authorList>
    </citation>
    <scope>NUCLEOTIDE SEQUENCE</scope>
    <source>
        <strain evidence="1">CCMP3328</strain>
    </source>
</reference>
<accession>A0A7R9WUN0</accession>
<sequence>MSVVSGARFIAQYNCCNGMQTPATTSPATNRQRPRWNTIVRASSCSRMLACSLKFDSLCLCLFLSRSSFISIHLLSSQLMLFASVSVVVEDSTRTHMRAHTLSRPF</sequence>
<dbReference type="AlphaFoldDB" id="A0A7R9WUN0"/>